<accession>A0ABW0T4Y2</accession>
<sequence length="184" mass="17559">MSLTNDQATQLGTSTAAGTLAVTSNGTLSQTGALSATGAAIFTQTSTTAGTSQDMLLGSQANDFRSSVTFAAGSGAGIDNLSLQNTDAAPGPLTLPASIAGNLTLDYTNGSLALPVVSVGGALDASAGGGITIANSISTGGAQTYRNAVTLGADATLASTGGGAIDFASTLDGAHALTVNTSGL</sequence>
<comment type="caution">
    <text evidence="1">The sequence shown here is derived from an EMBL/GenBank/DDBJ whole genome shotgun (WGS) entry which is preliminary data.</text>
</comment>
<dbReference type="Proteomes" id="UP001596111">
    <property type="component" value="Unassembled WGS sequence"/>
</dbReference>
<protein>
    <submittedName>
        <fullName evidence="1">Uncharacterized protein</fullName>
    </submittedName>
</protein>
<dbReference type="RefSeq" id="WP_377330504.1">
    <property type="nucleotide sequence ID" value="NZ_JBHSNG010000098.1"/>
</dbReference>
<dbReference type="EMBL" id="JBHSNG010000098">
    <property type="protein sequence ID" value="MFC5583475.1"/>
    <property type="molecule type" value="Genomic_DNA"/>
</dbReference>
<dbReference type="InterPro" id="IPR043709">
    <property type="entry name" value="DUF5649"/>
</dbReference>
<name>A0ABW0T4Y2_9GAMM</name>
<evidence type="ECO:0000313" key="1">
    <source>
        <dbReference type="EMBL" id="MFC5583475.1"/>
    </source>
</evidence>
<organism evidence="1 2">
    <name type="scientific">Rhodanobacter terrae</name>
    <dbReference type="NCBI Taxonomy" id="418647"/>
    <lineage>
        <taxon>Bacteria</taxon>
        <taxon>Pseudomonadati</taxon>
        <taxon>Pseudomonadota</taxon>
        <taxon>Gammaproteobacteria</taxon>
        <taxon>Lysobacterales</taxon>
        <taxon>Rhodanobacteraceae</taxon>
        <taxon>Rhodanobacter</taxon>
    </lineage>
</organism>
<feature type="non-terminal residue" evidence="1">
    <location>
        <position position="184"/>
    </location>
</feature>
<evidence type="ECO:0000313" key="2">
    <source>
        <dbReference type="Proteomes" id="UP001596111"/>
    </source>
</evidence>
<reference evidence="2" key="1">
    <citation type="journal article" date="2019" name="Int. J. Syst. Evol. Microbiol.">
        <title>The Global Catalogue of Microorganisms (GCM) 10K type strain sequencing project: providing services to taxonomists for standard genome sequencing and annotation.</title>
        <authorList>
            <consortium name="The Broad Institute Genomics Platform"/>
            <consortium name="The Broad Institute Genome Sequencing Center for Infectious Disease"/>
            <person name="Wu L."/>
            <person name="Ma J."/>
        </authorList>
    </citation>
    <scope>NUCLEOTIDE SEQUENCE [LARGE SCALE GENOMIC DNA]</scope>
    <source>
        <strain evidence="2">CGMCC 1.13587</strain>
    </source>
</reference>
<keyword evidence="2" id="KW-1185">Reference proteome</keyword>
<proteinExistence type="predicted"/>
<gene>
    <name evidence="1" type="ORF">ACFPPB_20400</name>
</gene>
<dbReference type="Pfam" id="PF18886">
    <property type="entry name" value="DUF5649"/>
    <property type="match status" value="1"/>
</dbReference>